<feature type="region of interest" description="Disordered" evidence="1">
    <location>
        <begin position="372"/>
        <end position="408"/>
    </location>
</feature>
<evidence type="ECO:0008006" key="6">
    <source>
        <dbReference type="Google" id="ProtNLM"/>
    </source>
</evidence>
<reference evidence="4" key="2">
    <citation type="submission" date="2020-05" db="UniProtKB">
        <authorList>
            <consortium name="EnsemblMetazoa"/>
        </authorList>
    </citation>
    <scope>IDENTIFICATION</scope>
    <source>
        <strain evidence="4">IAEA</strain>
    </source>
</reference>
<feature type="region of interest" description="Disordered" evidence="1">
    <location>
        <begin position="239"/>
        <end position="295"/>
    </location>
</feature>
<dbReference type="InterPro" id="IPR022232">
    <property type="entry name" value="TPPII_C_art"/>
</dbReference>
<dbReference type="Proteomes" id="UP000091820">
    <property type="component" value="Unassembled WGS sequence"/>
</dbReference>
<evidence type="ECO:0000313" key="5">
    <source>
        <dbReference type="Proteomes" id="UP000091820"/>
    </source>
</evidence>
<dbReference type="VEuPathDB" id="VectorBase:GBRI043035"/>
<dbReference type="Gene3D" id="1.25.40.710">
    <property type="match status" value="2"/>
</dbReference>
<keyword evidence="5" id="KW-1185">Reference proteome</keyword>
<name>A0A1A9X3J2_9MUSC</name>
<evidence type="ECO:0000256" key="1">
    <source>
        <dbReference type="SAM" id="MobiDB-lite"/>
    </source>
</evidence>
<evidence type="ECO:0000259" key="2">
    <source>
        <dbReference type="Pfam" id="PF12580"/>
    </source>
</evidence>
<dbReference type="InterPro" id="IPR022229">
    <property type="entry name" value="TPPII_Ig-like-2"/>
</dbReference>
<organism evidence="4 5">
    <name type="scientific">Glossina brevipalpis</name>
    <dbReference type="NCBI Taxonomy" id="37001"/>
    <lineage>
        <taxon>Eukaryota</taxon>
        <taxon>Metazoa</taxon>
        <taxon>Ecdysozoa</taxon>
        <taxon>Arthropoda</taxon>
        <taxon>Hexapoda</taxon>
        <taxon>Insecta</taxon>
        <taxon>Pterygota</taxon>
        <taxon>Neoptera</taxon>
        <taxon>Endopterygota</taxon>
        <taxon>Diptera</taxon>
        <taxon>Brachycera</taxon>
        <taxon>Muscomorpha</taxon>
        <taxon>Hippoboscoidea</taxon>
        <taxon>Glossinidae</taxon>
        <taxon>Glossina</taxon>
    </lineage>
</organism>
<evidence type="ECO:0000259" key="3">
    <source>
        <dbReference type="Pfam" id="PF12583"/>
    </source>
</evidence>
<feature type="compositionally biased region" description="Low complexity" evidence="1">
    <location>
        <begin position="260"/>
        <end position="295"/>
    </location>
</feature>
<evidence type="ECO:0000313" key="4">
    <source>
        <dbReference type="EnsemblMetazoa" id="GBRI043035-PA"/>
    </source>
</evidence>
<dbReference type="Pfam" id="PF12583">
    <property type="entry name" value="TPPII_C"/>
    <property type="match status" value="1"/>
</dbReference>
<dbReference type="AlphaFoldDB" id="A0A1A9X3J2"/>
<dbReference type="Pfam" id="PF12580">
    <property type="entry name" value="TPPII"/>
    <property type="match status" value="1"/>
</dbReference>
<proteinExistence type="predicted"/>
<dbReference type="InterPro" id="IPR046939">
    <property type="entry name" value="TPPII_C_sf"/>
</dbReference>
<feature type="domain" description="Tripeptidyl peptidase II C-terminal" evidence="3">
    <location>
        <begin position="296"/>
        <end position="360"/>
    </location>
</feature>
<feature type="compositionally biased region" description="Low complexity" evidence="1">
    <location>
        <begin position="242"/>
        <end position="252"/>
    </location>
</feature>
<dbReference type="STRING" id="37001.A0A1A9X3J2"/>
<dbReference type="EnsemblMetazoa" id="GBRI043035-RA">
    <property type="protein sequence ID" value="GBRI043035-PA"/>
    <property type="gene ID" value="GBRI043035"/>
</dbReference>
<accession>A0A1A9X3J2</accession>
<feature type="compositionally biased region" description="Low complexity" evidence="1">
    <location>
        <begin position="372"/>
        <end position="400"/>
    </location>
</feature>
<reference evidence="5" key="1">
    <citation type="submission" date="2014-03" db="EMBL/GenBank/DDBJ databases">
        <authorList>
            <person name="Aksoy S."/>
            <person name="Warren W."/>
            <person name="Wilson R.K."/>
        </authorList>
    </citation>
    <scope>NUCLEOTIDE SEQUENCE [LARGE SCALE GENOMIC DNA]</scope>
    <source>
        <strain evidence="5">IAEA</strain>
    </source>
</reference>
<feature type="domain" description="Tripeptidyl peptidase II second Ig-like" evidence="2">
    <location>
        <begin position="13"/>
        <end position="199"/>
    </location>
</feature>
<protein>
    <recommendedName>
        <fullName evidence="6">Tripeptidyl peptidase II Ig-like domain-containing protein</fullName>
    </recommendedName>
</protein>
<sequence>MHAARGLHRIEISSLANTEIQPQIQLKTAAVVLKANESKITPLSGTRDVIPEGRQIYQNLFSFTLNVAKPMEIAVYAPLFNPVLYESEFESQLWMIFDSNKAMIACGDANSHTFYTKLEKGEYTIRMQIRHEKREALEKISETNMIALCRLATPLNLDFYAEYNQCIVSGQKFTASLINRNVPKVLYLGPLTQEKLTKANLPNNCCWLTGTITLPKDDLGKRIDVQQFYYFLNPSEGGGKKNGSNGSTNTANSGGGGLAGKTKASNVNTPPAGANAPANASASGGDSASAPAVADSNKKLSIDEYSEGLRDFQCSMLTKLDYDKAEKIHDEIVAAHPKHLSAHLLLIQNIESTELKAQYPFTFAKSLKDNNNKSSNTFDSTNDGTATSTGTDAACGTSSSLTIDDNKQKDDNQKLRNAATTVVRLADHVIKGSDIDVLLAFYGLKHDTRPDAAKIKS</sequence>